<dbReference type="InterPro" id="IPR050106">
    <property type="entry name" value="HistidinolP_aminotransfase"/>
</dbReference>
<evidence type="ECO:0000259" key="5">
    <source>
        <dbReference type="Pfam" id="PF00155"/>
    </source>
</evidence>
<dbReference type="InterPro" id="IPR006311">
    <property type="entry name" value="TAT_signal"/>
</dbReference>
<reference evidence="6 7" key="1">
    <citation type="submission" date="2016-10" db="EMBL/GenBank/DDBJ databases">
        <authorList>
            <person name="de Groot N.N."/>
        </authorList>
    </citation>
    <scope>NUCLEOTIDE SEQUENCE [LARGE SCALE GENOMIC DNA]</scope>
    <source>
        <strain evidence="6 7">DSM 19938</strain>
    </source>
</reference>
<proteinExistence type="inferred from homology"/>
<comment type="similarity">
    <text evidence="1">Belongs to the class-II pyridoxal-phosphate-dependent aminotransferase family. Histidinol-phosphate aminotransferase subfamily.</text>
</comment>
<evidence type="ECO:0000313" key="6">
    <source>
        <dbReference type="EMBL" id="SEI44033.1"/>
    </source>
</evidence>
<dbReference type="PANTHER" id="PTHR43643:SF3">
    <property type="entry name" value="HISTIDINOL-PHOSPHATE AMINOTRANSFERASE"/>
    <property type="match status" value="1"/>
</dbReference>
<dbReference type="EMBL" id="FNXY01000001">
    <property type="protein sequence ID" value="SEI44033.1"/>
    <property type="molecule type" value="Genomic_DNA"/>
</dbReference>
<dbReference type="STRING" id="408657.SAMN04487995_0751"/>
<protein>
    <submittedName>
        <fullName evidence="6">Histidinol-phosphate aminotransferase</fullName>
    </submittedName>
</protein>
<keyword evidence="3 6" id="KW-0808">Transferase</keyword>
<dbReference type="Gene3D" id="3.40.640.10">
    <property type="entry name" value="Type I PLP-dependent aspartate aminotransferase-like (Major domain)"/>
    <property type="match status" value="1"/>
</dbReference>
<feature type="domain" description="Aminotransferase class I/classII large" evidence="5">
    <location>
        <begin position="69"/>
        <end position="392"/>
    </location>
</feature>
<dbReference type="InterPro" id="IPR015424">
    <property type="entry name" value="PyrdxlP-dep_Trfase"/>
</dbReference>
<dbReference type="SUPFAM" id="SSF53383">
    <property type="entry name" value="PLP-dependent transferases"/>
    <property type="match status" value="1"/>
</dbReference>
<evidence type="ECO:0000256" key="3">
    <source>
        <dbReference type="ARBA" id="ARBA00022679"/>
    </source>
</evidence>
<dbReference type="PANTHER" id="PTHR43643">
    <property type="entry name" value="HISTIDINOL-PHOSPHATE AMINOTRANSFERASE 2"/>
    <property type="match status" value="1"/>
</dbReference>
<dbReference type="InterPro" id="IPR015421">
    <property type="entry name" value="PyrdxlP-dep_Trfase_major"/>
</dbReference>
<gene>
    <name evidence="6" type="ORF">SAMN04487995_0751</name>
</gene>
<keyword evidence="7" id="KW-1185">Reference proteome</keyword>
<dbReference type="Proteomes" id="UP000199532">
    <property type="component" value="Unassembled WGS sequence"/>
</dbReference>
<name>A0A1H6QKB4_9BACT</name>
<dbReference type="InterPro" id="IPR015422">
    <property type="entry name" value="PyrdxlP-dep_Trfase_small"/>
</dbReference>
<dbReference type="InterPro" id="IPR004839">
    <property type="entry name" value="Aminotransferase_I/II_large"/>
</dbReference>
<dbReference type="RefSeq" id="WP_090332029.1">
    <property type="nucleotide sequence ID" value="NZ_FNXY01000001.1"/>
</dbReference>
<keyword evidence="2 6" id="KW-0032">Aminotransferase</keyword>
<dbReference type="GO" id="GO:0008483">
    <property type="term" value="F:transaminase activity"/>
    <property type="evidence" value="ECO:0007669"/>
    <property type="project" value="UniProtKB-KW"/>
</dbReference>
<evidence type="ECO:0000256" key="1">
    <source>
        <dbReference type="ARBA" id="ARBA00007970"/>
    </source>
</evidence>
<dbReference type="OrthoDB" id="9813612at2"/>
<evidence type="ECO:0000256" key="2">
    <source>
        <dbReference type="ARBA" id="ARBA00022576"/>
    </source>
</evidence>
<evidence type="ECO:0000313" key="7">
    <source>
        <dbReference type="Proteomes" id="UP000199532"/>
    </source>
</evidence>
<dbReference type="PROSITE" id="PS51318">
    <property type="entry name" value="TAT"/>
    <property type="match status" value="1"/>
</dbReference>
<dbReference type="GO" id="GO:0030170">
    <property type="term" value="F:pyridoxal phosphate binding"/>
    <property type="evidence" value="ECO:0007669"/>
    <property type="project" value="InterPro"/>
</dbReference>
<dbReference type="CDD" id="cd00609">
    <property type="entry name" value="AAT_like"/>
    <property type="match status" value="1"/>
</dbReference>
<keyword evidence="4" id="KW-0663">Pyridoxal phosphate</keyword>
<evidence type="ECO:0000256" key="4">
    <source>
        <dbReference type="ARBA" id="ARBA00022898"/>
    </source>
</evidence>
<accession>A0A1H6QKB4</accession>
<dbReference type="AlphaFoldDB" id="A0A1H6QKB4"/>
<sequence length="396" mass="43265">MGVKIDRRSLLKSGFASLGAMAVAPFLSDGAFAETPLRLDQSNRLFLSPMVRAHYLDQEPNFAKVVARIGSNENPYGPPPMARKAISDSIEKGNRYARTELRDLIGKIAVKEEVSPENIMMGNGSGDLLEKTALAMFDKGGNIVSADPTYMSLIRVAESVGATWKPVPCKADWSHDLDAMEKAIDKDTKLVYLCNPNNPVGSVTSTKALTDFCNRVADKVPIFIDEAYLELVEGADNKSMVSLLKNKKNVIVARTFSKIMGMAGLRVGYVAALPSTLDSIKKVTKGGGSGIACTSVYAASAAMDDIDFQNSTRKLNTEAKTYLYENLTAMGYKYVPSYTNFVIFPINMPGKEFLTKMSDKGIIIKAMDIQEKPWCRVSIGTKDEMKLFVSALQNIS</sequence>
<dbReference type="Pfam" id="PF00155">
    <property type="entry name" value="Aminotran_1_2"/>
    <property type="match status" value="1"/>
</dbReference>
<organism evidence="6 7">
    <name type="scientific">Dyadobacter koreensis</name>
    <dbReference type="NCBI Taxonomy" id="408657"/>
    <lineage>
        <taxon>Bacteria</taxon>
        <taxon>Pseudomonadati</taxon>
        <taxon>Bacteroidota</taxon>
        <taxon>Cytophagia</taxon>
        <taxon>Cytophagales</taxon>
        <taxon>Spirosomataceae</taxon>
        <taxon>Dyadobacter</taxon>
    </lineage>
</organism>
<dbReference type="Gene3D" id="3.90.1150.10">
    <property type="entry name" value="Aspartate Aminotransferase, domain 1"/>
    <property type="match status" value="1"/>
</dbReference>